<comment type="caution">
    <text evidence="11">The sequence shown here is derived from an EMBL/GenBank/DDBJ whole genome shotgun (WGS) entry which is preliminary data.</text>
</comment>
<feature type="transmembrane region" description="Helical" evidence="9">
    <location>
        <begin position="183"/>
        <end position="201"/>
    </location>
</feature>
<evidence type="ECO:0000256" key="1">
    <source>
        <dbReference type="ARBA" id="ARBA00004429"/>
    </source>
</evidence>
<feature type="transmembrane region" description="Helical" evidence="9">
    <location>
        <begin position="20"/>
        <end position="38"/>
    </location>
</feature>
<reference evidence="11 12" key="1">
    <citation type="submission" date="2020-07" db="EMBL/GenBank/DDBJ databases">
        <title>Taxonomic revisions and descriptions of new bacterial species based on genomic comparisons in the high-G+C-content subgroup of the family Alcaligenaceae.</title>
        <authorList>
            <person name="Szabo A."/>
            <person name="Felfoldi T."/>
        </authorList>
    </citation>
    <scope>NUCLEOTIDE SEQUENCE [LARGE SCALE GENOMIC DNA]</scope>
    <source>
        <strain evidence="11 12">DSM 25264</strain>
    </source>
</reference>
<feature type="transmembrane region" description="Helical" evidence="9">
    <location>
        <begin position="50"/>
        <end position="73"/>
    </location>
</feature>
<evidence type="ECO:0000256" key="4">
    <source>
        <dbReference type="ARBA" id="ARBA00022475"/>
    </source>
</evidence>
<dbReference type="InterPro" id="IPR010065">
    <property type="entry name" value="AA_ABC_transptr_permease_3TM"/>
</dbReference>
<feature type="domain" description="ABC transmembrane type-1" evidence="10">
    <location>
        <begin position="16"/>
        <end position="196"/>
    </location>
</feature>
<dbReference type="InterPro" id="IPR035906">
    <property type="entry name" value="MetI-like_sf"/>
</dbReference>
<comment type="similarity">
    <text evidence="2">Belongs to the binding-protein-dependent transport system permease family. HisMQ subfamily.</text>
</comment>
<accession>A0A853F9B9</accession>
<evidence type="ECO:0000256" key="6">
    <source>
        <dbReference type="ARBA" id="ARBA00022970"/>
    </source>
</evidence>
<dbReference type="SUPFAM" id="SSF161098">
    <property type="entry name" value="MetI-like"/>
    <property type="match status" value="1"/>
</dbReference>
<keyword evidence="12" id="KW-1185">Reference proteome</keyword>
<keyword evidence="4" id="KW-1003">Cell membrane</keyword>
<keyword evidence="5 9" id="KW-0812">Transmembrane</keyword>
<dbReference type="Gene3D" id="1.10.3720.10">
    <property type="entry name" value="MetI-like"/>
    <property type="match status" value="1"/>
</dbReference>
<proteinExistence type="inferred from homology"/>
<dbReference type="RefSeq" id="WP_167668920.1">
    <property type="nucleotide sequence ID" value="NZ_JACCEW010000003.1"/>
</dbReference>
<evidence type="ECO:0000256" key="9">
    <source>
        <dbReference type="RuleBase" id="RU363032"/>
    </source>
</evidence>
<evidence type="ECO:0000313" key="12">
    <source>
        <dbReference type="Proteomes" id="UP000580517"/>
    </source>
</evidence>
<sequence length="217" mass="23682">MMSMVIDSMPILADALGQTLLLSLLAIVAAFLLGFILAEISILGGRWAAVLIRVLVEAIRGVPVLVFVLLTYYTLPMLNIHVDKFVAGSAALSIFFAAFAAEIFRGALKTIPRGQAESGKALGMTTWKIQMIVLLPQMVRIAIPALMNLAAIIIKCTSIVSIIGVWELTLATNELVMRNMAPFTFFLVALVLYFIICYSLVRAAHFLSLRLNRAQPS</sequence>
<dbReference type="GO" id="GO:0022857">
    <property type="term" value="F:transmembrane transporter activity"/>
    <property type="evidence" value="ECO:0007669"/>
    <property type="project" value="InterPro"/>
</dbReference>
<evidence type="ECO:0000259" key="10">
    <source>
        <dbReference type="PROSITE" id="PS50928"/>
    </source>
</evidence>
<dbReference type="AlphaFoldDB" id="A0A853F9B9"/>
<dbReference type="Pfam" id="PF00528">
    <property type="entry name" value="BPD_transp_1"/>
    <property type="match status" value="1"/>
</dbReference>
<dbReference type="Proteomes" id="UP000580517">
    <property type="component" value="Unassembled WGS sequence"/>
</dbReference>
<evidence type="ECO:0000313" key="11">
    <source>
        <dbReference type="EMBL" id="NYT37275.1"/>
    </source>
</evidence>
<dbReference type="NCBIfam" id="TIGR01726">
    <property type="entry name" value="HEQRo_perm_3TM"/>
    <property type="match status" value="1"/>
</dbReference>
<keyword evidence="7 9" id="KW-1133">Transmembrane helix</keyword>
<dbReference type="CDD" id="cd06261">
    <property type="entry name" value="TM_PBP2"/>
    <property type="match status" value="1"/>
</dbReference>
<dbReference type="EMBL" id="JACCEW010000003">
    <property type="protein sequence ID" value="NYT37275.1"/>
    <property type="molecule type" value="Genomic_DNA"/>
</dbReference>
<evidence type="ECO:0000256" key="5">
    <source>
        <dbReference type="ARBA" id="ARBA00022692"/>
    </source>
</evidence>
<dbReference type="PANTHER" id="PTHR30614">
    <property type="entry name" value="MEMBRANE COMPONENT OF AMINO ACID ABC TRANSPORTER"/>
    <property type="match status" value="1"/>
</dbReference>
<evidence type="ECO:0000256" key="8">
    <source>
        <dbReference type="ARBA" id="ARBA00023136"/>
    </source>
</evidence>
<dbReference type="PROSITE" id="PS50928">
    <property type="entry name" value="ABC_TM1"/>
    <property type="match status" value="1"/>
</dbReference>
<dbReference type="GO" id="GO:0006865">
    <property type="term" value="P:amino acid transport"/>
    <property type="evidence" value="ECO:0007669"/>
    <property type="project" value="UniProtKB-KW"/>
</dbReference>
<comment type="subcellular location">
    <subcellularLocation>
        <location evidence="1">Cell inner membrane</location>
        <topology evidence="1">Multi-pass membrane protein</topology>
    </subcellularLocation>
    <subcellularLocation>
        <location evidence="9">Cell membrane</location>
        <topology evidence="9">Multi-pass membrane protein</topology>
    </subcellularLocation>
</comment>
<evidence type="ECO:0000256" key="3">
    <source>
        <dbReference type="ARBA" id="ARBA00022448"/>
    </source>
</evidence>
<protein>
    <submittedName>
        <fullName evidence="11">Amino acid ABC transporter permease</fullName>
    </submittedName>
</protein>
<feature type="transmembrane region" description="Helical" evidence="9">
    <location>
        <begin position="85"/>
        <end position="104"/>
    </location>
</feature>
<dbReference type="PANTHER" id="PTHR30614:SF0">
    <property type="entry name" value="L-CYSTINE TRANSPORT SYSTEM PERMEASE PROTEIN TCYL"/>
    <property type="match status" value="1"/>
</dbReference>
<keyword evidence="8 9" id="KW-0472">Membrane</keyword>
<dbReference type="GO" id="GO:0043190">
    <property type="term" value="C:ATP-binding cassette (ABC) transporter complex"/>
    <property type="evidence" value="ECO:0007669"/>
    <property type="project" value="InterPro"/>
</dbReference>
<feature type="transmembrane region" description="Helical" evidence="9">
    <location>
        <begin position="141"/>
        <end position="163"/>
    </location>
</feature>
<organism evidence="11 12">
    <name type="scientific">Allopusillimonas soli</name>
    <dbReference type="NCBI Taxonomy" id="659016"/>
    <lineage>
        <taxon>Bacteria</taxon>
        <taxon>Pseudomonadati</taxon>
        <taxon>Pseudomonadota</taxon>
        <taxon>Betaproteobacteria</taxon>
        <taxon>Burkholderiales</taxon>
        <taxon>Alcaligenaceae</taxon>
        <taxon>Allopusillimonas</taxon>
    </lineage>
</organism>
<dbReference type="InterPro" id="IPR000515">
    <property type="entry name" value="MetI-like"/>
</dbReference>
<keyword evidence="6" id="KW-0029">Amino-acid transport</keyword>
<keyword evidence="3 9" id="KW-0813">Transport</keyword>
<name>A0A853F9B9_9BURK</name>
<gene>
    <name evidence="11" type="ORF">H0A68_10365</name>
</gene>
<evidence type="ECO:0000256" key="7">
    <source>
        <dbReference type="ARBA" id="ARBA00022989"/>
    </source>
</evidence>
<dbReference type="InterPro" id="IPR043429">
    <property type="entry name" value="ArtM/GltK/GlnP/TcyL/YhdX-like"/>
</dbReference>
<evidence type="ECO:0000256" key="2">
    <source>
        <dbReference type="ARBA" id="ARBA00010072"/>
    </source>
</evidence>